<gene>
    <name evidence="1" type="ORF">NC653_007488</name>
</gene>
<dbReference type="Proteomes" id="UP001164929">
    <property type="component" value="Chromosome 2"/>
</dbReference>
<dbReference type="EMBL" id="JAQIZT010000002">
    <property type="protein sequence ID" value="KAJ7008843.1"/>
    <property type="molecule type" value="Genomic_DNA"/>
</dbReference>
<comment type="caution">
    <text evidence="1">The sequence shown here is derived from an EMBL/GenBank/DDBJ whole genome shotgun (WGS) entry which is preliminary data.</text>
</comment>
<keyword evidence="2" id="KW-1185">Reference proteome</keyword>
<evidence type="ECO:0000313" key="1">
    <source>
        <dbReference type="EMBL" id="KAJ7008843.1"/>
    </source>
</evidence>
<dbReference type="AlphaFoldDB" id="A0AAD6WDJ7"/>
<accession>A0AAD6WDJ7</accession>
<organism evidence="1 2">
    <name type="scientific">Populus alba x Populus x berolinensis</name>
    <dbReference type="NCBI Taxonomy" id="444605"/>
    <lineage>
        <taxon>Eukaryota</taxon>
        <taxon>Viridiplantae</taxon>
        <taxon>Streptophyta</taxon>
        <taxon>Embryophyta</taxon>
        <taxon>Tracheophyta</taxon>
        <taxon>Spermatophyta</taxon>
        <taxon>Magnoliopsida</taxon>
        <taxon>eudicotyledons</taxon>
        <taxon>Gunneridae</taxon>
        <taxon>Pentapetalae</taxon>
        <taxon>rosids</taxon>
        <taxon>fabids</taxon>
        <taxon>Malpighiales</taxon>
        <taxon>Salicaceae</taxon>
        <taxon>Saliceae</taxon>
        <taxon>Populus</taxon>
    </lineage>
</organism>
<sequence length="92" mass="10620">MCVSNKNTVLVEGVFRLVTKMIVVRLLGSFYFLSSPSDWNTEELFCCPLFYRKWIVLLKERLAAGPFRQNSSITSTVQRNTPHCNYVAMYCS</sequence>
<evidence type="ECO:0000313" key="2">
    <source>
        <dbReference type="Proteomes" id="UP001164929"/>
    </source>
</evidence>
<reference evidence="1" key="1">
    <citation type="journal article" date="2023" name="Mol. Ecol. Resour.">
        <title>Chromosome-level genome assembly of a triploid poplar Populus alba 'Berolinensis'.</title>
        <authorList>
            <person name="Chen S."/>
            <person name="Yu Y."/>
            <person name="Wang X."/>
            <person name="Wang S."/>
            <person name="Zhang T."/>
            <person name="Zhou Y."/>
            <person name="He R."/>
            <person name="Meng N."/>
            <person name="Wang Y."/>
            <person name="Liu W."/>
            <person name="Liu Z."/>
            <person name="Liu J."/>
            <person name="Guo Q."/>
            <person name="Huang H."/>
            <person name="Sederoff R.R."/>
            <person name="Wang G."/>
            <person name="Qu G."/>
            <person name="Chen S."/>
        </authorList>
    </citation>
    <scope>NUCLEOTIDE SEQUENCE</scope>
    <source>
        <strain evidence="1">SC-2020</strain>
    </source>
</reference>
<name>A0AAD6WDJ7_9ROSI</name>
<proteinExistence type="predicted"/>
<protein>
    <submittedName>
        <fullName evidence="1">Uncharacterized protein</fullName>
    </submittedName>
</protein>